<dbReference type="SUPFAM" id="SSF48726">
    <property type="entry name" value="Immunoglobulin"/>
    <property type="match status" value="3"/>
</dbReference>
<dbReference type="AlphaFoldDB" id="A0A8C5QTX0"/>
<evidence type="ECO:0000259" key="3">
    <source>
        <dbReference type="PROSITE" id="PS50835"/>
    </source>
</evidence>
<dbReference type="GeneTree" id="ENSGT01050000244808"/>
<proteinExistence type="predicted"/>
<dbReference type="Proteomes" id="UP000694569">
    <property type="component" value="Unplaced"/>
</dbReference>
<keyword evidence="2" id="KW-1015">Disulfide bond</keyword>
<reference evidence="4" key="1">
    <citation type="submission" date="2025-08" db="UniProtKB">
        <authorList>
            <consortium name="Ensembl"/>
        </authorList>
    </citation>
    <scope>IDENTIFICATION</scope>
</reference>
<feature type="domain" description="Ig-like" evidence="3">
    <location>
        <begin position="135"/>
        <end position="199"/>
    </location>
</feature>
<evidence type="ECO:0000313" key="5">
    <source>
        <dbReference type="Proteomes" id="UP000694569"/>
    </source>
</evidence>
<evidence type="ECO:0000256" key="1">
    <source>
        <dbReference type="ARBA" id="ARBA00022729"/>
    </source>
</evidence>
<protein>
    <recommendedName>
        <fullName evidence="3">Ig-like domain-containing protein</fullName>
    </recommendedName>
</protein>
<dbReference type="PROSITE" id="PS50835">
    <property type="entry name" value="IG_LIKE"/>
    <property type="match status" value="3"/>
</dbReference>
<dbReference type="InterPro" id="IPR050488">
    <property type="entry name" value="Ig_Fc_receptor"/>
</dbReference>
<dbReference type="GO" id="GO:0009897">
    <property type="term" value="C:external side of plasma membrane"/>
    <property type="evidence" value="ECO:0007669"/>
    <property type="project" value="TreeGrafter"/>
</dbReference>
<dbReference type="GO" id="GO:0007166">
    <property type="term" value="P:cell surface receptor signaling pathway"/>
    <property type="evidence" value="ECO:0007669"/>
    <property type="project" value="TreeGrafter"/>
</dbReference>
<keyword evidence="1" id="KW-0732">Signal</keyword>
<dbReference type="OrthoDB" id="10012075at2759"/>
<dbReference type="GO" id="GO:0006955">
    <property type="term" value="P:immune response"/>
    <property type="evidence" value="ECO:0007669"/>
    <property type="project" value="TreeGrafter"/>
</dbReference>
<feature type="domain" description="Ig-like" evidence="3">
    <location>
        <begin position="223"/>
        <end position="307"/>
    </location>
</feature>
<dbReference type="InterPro" id="IPR003598">
    <property type="entry name" value="Ig_sub2"/>
</dbReference>
<evidence type="ECO:0000313" key="4">
    <source>
        <dbReference type="Ensembl" id="ENSLLEP00000042055.1"/>
    </source>
</evidence>
<accession>A0A8C5QTX0</accession>
<dbReference type="InterPro" id="IPR007110">
    <property type="entry name" value="Ig-like_dom"/>
</dbReference>
<dbReference type="InterPro" id="IPR013783">
    <property type="entry name" value="Ig-like_fold"/>
</dbReference>
<dbReference type="InterPro" id="IPR003599">
    <property type="entry name" value="Ig_sub"/>
</dbReference>
<dbReference type="SMART" id="SM00409">
    <property type="entry name" value="IG"/>
    <property type="match status" value="3"/>
</dbReference>
<dbReference type="PANTHER" id="PTHR11481">
    <property type="entry name" value="IMMUNOGLOBULIN FC RECEPTOR"/>
    <property type="match status" value="1"/>
</dbReference>
<dbReference type="GO" id="GO:0004888">
    <property type="term" value="F:transmembrane signaling receptor activity"/>
    <property type="evidence" value="ECO:0007669"/>
    <property type="project" value="TreeGrafter"/>
</dbReference>
<organism evidence="4 5">
    <name type="scientific">Leptobrachium leishanense</name>
    <name type="common">Leishan spiny toad</name>
    <dbReference type="NCBI Taxonomy" id="445787"/>
    <lineage>
        <taxon>Eukaryota</taxon>
        <taxon>Metazoa</taxon>
        <taxon>Chordata</taxon>
        <taxon>Craniata</taxon>
        <taxon>Vertebrata</taxon>
        <taxon>Euteleostomi</taxon>
        <taxon>Amphibia</taxon>
        <taxon>Batrachia</taxon>
        <taxon>Anura</taxon>
        <taxon>Pelobatoidea</taxon>
        <taxon>Megophryidae</taxon>
        <taxon>Leptobrachium</taxon>
    </lineage>
</organism>
<keyword evidence="5" id="KW-1185">Reference proteome</keyword>
<dbReference type="Pfam" id="PF13895">
    <property type="entry name" value="Ig_2"/>
    <property type="match status" value="3"/>
</dbReference>
<dbReference type="SMART" id="SM00408">
    <property type="entry name" value="IGc2"/>
    <property type="match status" value="3"/>
</dbReference>
<dbReference type="Ensembl" id="ENSLLET00000043737.1">
    <property type="protein sequence ID" value="ENSLLEP00000042055.1"/>
    <property type="gene ID" value="ENSLLEG00000026575.1"/>
</dbReference>
<sequence length="392" mass="43273">METHSTFPARTGPGVIICGHIYSQLDPQIKRISSLYVACVTELFPPPRVSISVDPVVEGAEMRVTCATLPQRAKTSLEFAFNRNGRKVQEFSSSDTYSVQSAQEDDAGNYTCEAKTSSSSHLFFFVSHPESFSRPQIKVSPDQVTEGDTVTMMCSAVNTKQEFAFYRNGQEVQGFGPSGEYQVQSVQEGDTGSYTCQVTYLPNGLKKRSDAHHVYVKELFSFPVLTITPAQVTEGDTMTVTCDAALRTSAGNNTQLEFAFSRDGGDLRGFTVSNKYHVDTAQTQDAGNYSCEARTPTNKVRKKSHVTNVHISGECGMLMLCLFVPPPRSHAEQAASFNTIYNRTRKPSEYTLCAAVQEYSFYGLCVCNMTGNDSQYTKYGRTKVRLRNASGK</sequence>
<reference evidence="4" key="2">
    <citation type="submission" date="2025-09" db="UniProtKB">
        <authorList>
            <consortium name="Ensembl"/>
        </authorList>
    </citation>
    <scope>IDENTIFICATION</scope>
</reference>
<dbReference type="PANTHER" id="PTHR11481:SF64">
    <property type="entry name" value="FC RECEPTOR-LIKE PROTEIN 4"/>
    <property type="match status" value="1"/>
</dbReference>
<dbReference type="Gene3D" id="2.60.40.10">
    <property type="entry name" value="Immunoglobulins"/>
    <property type="match status" value="3"/>
</dbReference>
<name>A0A8C5QTX0_9ANUR</name>
<evidence type="ECO:0000256" key="2">
    <source>
        <dbReference type="ARBA" id="ARBA00023157"/>
    </source>
</evidence>
<feature type="domain" description="Ig-like" evidence="3">
    <location>
        <begin position="47"/>
        <end position="123"/>
    </location>
</feature>
<dbReference type="InterPro" id="IPR036179">
    <property type="entry name" value="Ig-like_dom_sf"/>
</dbReference>